<name>A0A560DFG2_9BRAD</name>
<dbReference type="EMBL" id="VITK01000007">
    <property type="protein sequence ID" value="TWA95824.1"/>
    <property type="molecule type" value="Genomic_DNA"/>
</dbReference>
<dbReference type="AlphaFoldDB" id="A0A560DFG2"/>
<comment type="caution">
    <text evidence="1">The sequence shown here is derived from an EMBL/GenBank/DDBJ whole genome shotgun (WGS) entry which is preliminary data.</text>
</comment>
<organism evidence="1 2">
    <name type="scientific">Bradyrhizobium stylosanthis</name>
    <dbReference type="NCBI Taxonomy" id="1803665"/>
    <lineage>
        <taxon>Bacteria</taxon>
        <taxon>Pseudomonadati</taxon>
        <taxon>Pseudomonadota</taxon>
        <taxon>Alphaproteobacteria</taxon>
        <taxon>Hyphomicrobiales</taxon>
        <taxon>Nitrobacteraceae</taxon>
        <taxon>Bradyrhizobium</taxon>
    </lineage>
</organism>
<accession>A0A560DFG2</accession>
<protein>
    <submittedName>
        <fullName evidence="1">Uncharacterized protein</fullName>
    </submittedName>
</protein>
<reference evidence="1 2" key="1">
    <citation type="submission" date="2019-06" db="EMBL/GenBank/DDBJ databases">
        <title>Genomic Encyclopedia of Type Strains, Phase IV (KMG-V): Genome sequencing to study the core and pangenomes of soil and plant-associated prokaryotes.</title>
        <authorList>
            <person name="Whitman W."/>
        </authorList>
    </citation>
    <scope>NUCLEOTIDE SEQUENCE [LARGE SCALE GENOMIC DNA]</scope>
    <source>
        <strain evidence="1 2">BR 510</strain>
    </source>
</reference>
<keyword evidence="2" id="KW-1185">Reference proteome</keyword>
<dbReference type="Proteomes" id="UP000319949">
    <property type="component" value="Unassembled WGS sequence"/>
</dbReference>
<proteinExistence type="predicted"/>
<evidence type="ECO:0000313" key="1">
    <source>
        <dbReference type="EMBL" id="TWA95824.1"/>
    </source>
</evidence>
<evidence type="ECO:0000313" key="2">
    <source>
        <dbReference type="Proteomes" id="UP000319949"/>
    </source>
</evidence>
<sequence>MRGPLVRRSAGHVNYRHLRIKLPGPFGNVPPRQLAFQVNIGQERSILRRRALKQCDRLLTRCNDLIFKSALGKRGVDKVLDQRIVFYH</sequence>
<gene>
    <name evidence="1" type="ORF">FBZ96_10714</name>
</gene>